<keyword evidence="1" id="KW-0378">Hydrolase</keyword>
<dbReference type="InterPro" id="IPR000868">
    <property type="entry name" value="Isochorismatase-like_dom"/>
</dbReference>
<dbReference type="InterPro" id="IPR050272">
    <property type="entry name" value="Isochorismatase-like_hydrls"/>
</dbReference>
<name>A0A1H1UHA1_MUCMA</name>
<reference evidence="3 4" key="1">
    <citation type="submission" date="2016-10" db="EMBL/GenBank/DDBJ databases">
        <authorList>
            <person name="de Groot N.N."/>
        </authorList>
    </citation>
    <scope>NUCLEOTIDE SEQUENCE [LARGE SCALE GENOMIC DNA]</scope>
    <source>
        <strain evidence="3 4">MP1X4</strain>
    </source>
</reference>
<dbReference type="Pfam" id="PF00857">
    <property type="entry name" value="Isochorismatase"/>
    <property type="match status" value="1"/>
</dbReference>
<protein>
    <submittedName>
        <fullName evidence="3">Nicotinamidase-related amidase</fullName>
    </submittedName>
</protein>
<dbReference type="Gene3D" id="3.40.50.850">
    <property type="entry name" value="Isochorismatase-like"/>
    <property type="match status" value="1"/>
</dbReference>
<keyword evidence="4" id="KW-1185">Reference proteome</keyword>
<proteinExistence type="predicted"/>
<dbReference type="CDD" id="cd00431">
    <property type="entry name" value="cysteine_hydrolases"/>
    <property type="match status" value="1"/>
</dbReference>
<feature type="domain" description="Isochorismatase-like" evidence="2">
    <location>
        <begin position="11"/>
        <end position="188"/>
    </location>
</feature>
<organism evidence="3 4">
    <name type="scientific">Mucilaginibacter mallensis</name>
    <dbReference type="NCBI Taxonomy" id="652787"/>
    <lineage>
        <taxon>Bacteria</taxon>
        <taxon>Pseudomonadati</taxon>
        <taxon>Bacteroidota</taxon>
        <taxon>Sphingobacteriia</taxon>
        <taxon>Sphingobacteriales</taxon>
        <taxon>Sphingobacteriaceae</taxon>
        <taxon>Mucilaginibacter</taxon>
    </lineage>
</organism>
<dbReference type="GO" id="GO:0016787">
    <property type="term" value="F:hydrolase activity"/>
    <property type="evidence" value="ECO:0007669"/>
    <property type="project" value="UniProtKB-KW"/>
</dbReference>
<evidence type="ECO:0000259" key="2">
    <source>
        <dbReference type="Pfam" id="PF00857"/>
    </source>
</evidence>
<dbReference type="Proteomes" id="UP000199679">
    <property type="component" value="Chromosome I"/>
</dbReference>
<gene>
    <name evidence="3" type="ORF">SAMN05216490_1674</name>
</gene>
<dbReference type="PANTHER" id="PTHR43540">
    <property type="entry name" value="PEROXYUREIDOACRYLATE/UREIDOACRYLATE AMIDOHYDROLASE-RELATED"/>
    <property type="match status" value="1"/>
</dbReference>
<dbReference type="AlphaFoldDB" id="A0A1H1UHA1"/>
<dbReference type="EMBL" id="LT629740">
    <property type="protein sequence ID" value="SDS71914.1"/>
    <property type="molecule type" value="Genomic_DNA"/>
</dbReference>
<dbReference type="OrthoDB" id="9791276at2"/>
<dbReference type="SUPFAM" id="SSF52499">
    <property type="entry name" value="Isochorismatase-like hydrolases"/>
    <property type="match status" value="1"/>
</dbReference>
<evidence type="ECO:0000256" key="1">
    <source>
        <dbReference type="ARBA" id="ARBA00022801"/>
    </source>
</evidence>
<dbReference type="STRING" id="652787.SAMN05216490_1674"/>
<evidence type="ECO:0000313" key="4">
    <source>
        <dbReference type="Proteomes" id="UP000199679"/>
    </source>
</evidence>
<accession>A0A1H1UHA1</accession>
<dbReference type="PANTHER" id="PTHR43540:SF16">
    <property type="entry name" value="ISOCHORISMATASE-LIKE DOMAIN-CONTAINING PROTEIN"/>
    <property type="match status" value="1"/>
</dbReference>
<sequence>MKVQTYQRERTALLFIDPYNDFLSDGGKVWPRVREIAEANNLLDNLRTIVKSIRRAGIRIFIVPHKRWEPKDYQYWKYPNPTQVGLMDRHTFEKGTWGGDWHPDFAPQEGDIVVKEHWAQSGFANTDLDMLLKQQGITHVIAVGLLANTCVESTCRFAMELGYHVTLVKDATAAFTPAMMHAAHVLNGPTYAHAITTTGELIEELPGSPEP</sequence>
<dbReference type="RefSeq" id="WP_091371203.1">
    <property type="nucleotide sequence ID" value="NZ_LT629740.1"/>
</dbReference>
<dbReference type="InterPro" id="IPR036380">
    <property type="entry name" value="Isochorismatase-like_sf"/>
</dbReference>
<evidence type="ECO:0000313" key="3">
    <source>
        <dbReference type="EMBL" id="SDS71914.1"/>
    </source>
</evidence>